<reference evidence="1" key="2">
    <citation type="journal article" date="2015" name="Fish Shellfish Immunol.">
        <title>Early steps in the European eel (Anguilla anguilla)-Vibrio vulnificus interaction in the gills: Role of the RtxA13 toxin.</title>
        <authorList>
            <person name="Callol A."/>
            <person name="Pajuelo D."/>
            <person name="Ebbesson L."/>
            <person name="Teles M."/>
            <person name="MacKenzie S."/>
            <person name="Amaro C."/>
        </authorList>
    </citation>
    <scope>NUCLEOTIDE SEQUENCE</scope>
</reference>
<sequence>MGDAQVSLEQPRPSPHHRWVLAVAWQRVWFHSLMSMSSVNAGLLGYRRTPFTPDFSYRTWSSDPIRKYRTWSSDPIRN</sequence>
<name>A0A0E9SKJ0_ANGAN</name>
<organism evidence="1">
    <name type="scientific">Anguilla anguilla</name>
    <name type="common">European freshwater eel</name>
    <name type="synonym">Muraena anguilla</name>
    <dbReference type="NCBI Taxonomy" id="7936"/>
    <lineage>
        <taxon>Eukaryota</taxon>
        <taxon>Metazoa</taxon>
        <taxon>Chordata</taxon>
        <taxon>Craniata</taxon>
        <taxon>Vertebrata</taxon>
        <taxon>Euteleostomi</taxon>
        <taxon>Actinopterygii</taxon>
        <taxon>Neopterygii</taxon>
        <taxon>Teleostei</taxon>
        <taxon>Anguilliformes</taxon>
        <taxon>Anguillidae</taxon>
        <taxon>Anguilla</taxon>
    </lineage>
</organism>
<evidence type="ECO:0000313" key="1">
    <source>
        <dbReference type="EMBL" id="JAH41028.1"/>
    </source>
</evidence>
<accession>A0A0E9SKJ0</accession>
<reference evidence="1" key="1">
    <citation type="submission" date="2014-11" db="EMBL/GenBank/DDBJ databases">
        <authorList>
            <person name="Amaro Gonzalez C."/>
        </authorList>
    </citation>
    <scope>NUCLEOTIDE SEQUENCE</scope>
</reference>
<proteinExistence type="predicted"/>
<dbReference type="EMBL" id="GBXM01067549">
    <property type="protein sequence ID" value="JAH41028.1"/>
    <property type="molecule type" value="Transcribed_RNA"/>
</dbReference>
<dbReference type="AlphaFoldDB" id="A0A0E9SKJ0"/>
<protein>
    <submittedName>
        <fullName evidence="1">Uncharacterized protein</fullName>
    </submittedName>
</protein>